<dbReference type="EMBL" id="LMWW01000077">
    <property type="protein sequence ID" value="KUN75537.1"/>
    <property type="molecule type" value="Genomic_DNA"/>
</dbReference>
<comment type="caution">
    <text evidence="1">The sequence shown here is derived from an EMBL/GenBank/DDBJ whole genome shotgun (WGS) entry which is preliminary data.</text>
</comment>
<protein>
    <submittedName>
        <fullName evidence="1">Uncharacterized protein</fullName>
    </submittedName>
</protein>
<dbReference type="AlphaFoldDB" id="A0A101SJU8"/>
<name>A0A101SJU8_9ACTN</name>
<gene>
    <name evidence="1" type="ORF">AQJ64_42000</name>
</gene>
<proteinExistence type="predicted"/>
<reference evidence="1 2" key="1">
    <citation type="submission" date="2015-10" db="EMBL/GenBank/DDBJ databases">
        <title>Draft genome sequence of Streptomyces griseoruber DSM 40281, type strain for the species Streptomyces griseoruber.</title>
        <authorList>
            <person name="Ruckert C."/>
            <person name="Winkler A."/>
            <person name="Kalinowski J."/>
            <person name="Kampfer P."/>
            <person name="Glaeser S."/>
        </authorList>
    </citation>
    <scope>NUCLEOTIDE SEQUENCE [LARGE SCALE GENOMIC DNA]</scope>
    <source>
        <strain evidence="1 2">DSM 40281</strain>
    </source>
</reference>
<evidence type="ECO:0000313" key="1">
    <source>
        <dbReference type="EMBL" id="KUN75537.1"/>
    </source>
</evidence>
<dbReference type="Proteomes" id="UP000052982">
    <property type="component" value="Unassembled WGS sequence"/>
</dbReference>
<accession>A0A101SJU8</accession>
<evidence type="ECO:0000313" key="2">
    <source>
        <dbReference type="Proteomes" id="UP000052982"/>
    </source>
</evidence>
<sequence>MVCAGDVDEGSWGTHVCCFCGETFAFGEVACPETTLSEPGDFLPAGEADQALFLRGREVRVPAAVAGQSEQRVLPPTTTGLNCEALSLFCGVADVVAY</sequence>
<keyword evidence="2" id="KW-1185">Reference proteome</keyword>
<organism evidence="1 2">
    <name type="scientific">Streptomyces griseoruber</name>
    <dbReference type="NCBI Taxonomy" id="1943"/>
    <lineage>
        <taxon>Bacteria</taxon>
        <taxon>Bacillati</taxon>
        <taxon>Actinomycetota</taxon>
        <taxon>Actinomycetes</taxon>
        <taxon>Kitasatosporales</taxon>
        <taxon>Streptomycetaceae</taxon>
        <taxon>Streptomyces</taxon>
    </lineage>
</organism>